<gene>
    <name evidence="1" type="ORF">Thi970DRAFT_00620</name>
</gene>
<organism evidence="1 2">
    <name type="scientific">Thiorhodovibrio frisius</name>
    <dbReference type="NCBI Taxonomy" id="631362"/>
    <lineage>
        <taxon>Bacteria</taxon>
        <taxon>Pseudomonadati</taxon>
        <taxon>Pseudomonadota</taxon>
        <taxon>Gammaproteobacteria</taxon>
        <taxon>Chromatiales</taxon>
        <taxon>Chromatiaceae</taxon>
        <taxon>Thiorhodovibrio</taxon>
    </lineage>
</organism>
<dbReference type="RefSeq" id="WP_009147057.1">
    <property type="nucleotide sequence ID" value="NZ_CP121471.1"/>
</dbReference>
<dbReference type="HOGENOM" id="CLU_020661_0_0_6"/>
<reference evidence="2" key="1">
    <citation type="submission" date="2011-06" db="EMBL/GenBank/DDBJ databases">
        <authorList>
            <consortium name="US DOE Joint Genome Institute (JGI-PGF)"/>
            <person name="Lucas S."/>
            <person name="Han J."/>
            <person name="Lapidus A."/>
            <person name="Cheng J.-F."/>
            <person name="Goodwin L."/>
            <person name="Pitluck S."/>
            <person name="Peters L."/>
            <person name="Land M.L."/>
            <person name="Hauser L."/>
            <person name="Vogl K."/>
            <person name="Liu Z."/>
            <person name="Overmann J."/>
            <person name="Frigaard N.-U."/>
            <person name="Bryant D.A."/>
            <person name="Woyke T.J."/>
        </authorList>
    </citation>
    <scope>NUCLEOTIDE SEQUENCE [LARGE SCALE GENOMIC DNA]</scope>
    <source>
        <strain evidence="2">970</strain>
    </source>
</reference>
<evidence type="ECO:0000313" key="1">
    <source>
        <dbReference type="EMBL" id="EIC22972.1"/>
    </source>
</evidence>
<protein>
    <submittedName>
        <fullName evidence="1">Uncharacterized protein</fullName>
    </submittedName>
</protein>
<reference evidence="1 2" key="2">
    <citation type="submission" date="2011-11" db="EMBL/GenBank/DDBJ databases">
        <authorList>
            <consortium name="US DOE Joint Genome Institute"/>
            <person name="Lucas S."/>
            <person name="Han J."/>
            <person name="Lapidus A."/>
            <person name="Cheng J.-F."/>
            <person name="Goodwin L."/>
            <person name="Pitluck S."/>
            <person name="Peters L."/>
            <person name="Ovchinnikova G."/>
            <person name="Zhang X."/>
            <person name="Detter J.C."/>
            <person name="Han C."/>
            <person name="Tapia R."/>
            <person name="Land M."/>
            <person name="Hauser L."/>
            <person name="Kyrpides N."/>
            <person name="Ivanova N."/>
            <person name="Pagani I."/>
            <person name="Vogl K."/>
            <person name="Liu Z."/>
            <person name="Overmann J."/>
            <person name="Frigaard N.-U."/>
            <person name="Bryant D."/>
            <person name="Woyke T."/>
        </authorList>
    </citation>
    <scope>NUCLEOTIDE SEQUENCE [LARGE SCALE GENOMIC DNA]</scope>
    <source>
        <strain evidence="1 2">970</strain>
    </source>
</reference>
<accession>H8YWZ6</accession>
<keyword evidence="2" id="KW-1185">Reference proteome</keyword>
<evidence type="ECO:0000313" key="2">
    <source>
        <dbReference type="Proteomes" id="UP000002964"/>
    </source>
</evidence>
<dbReference type="Proteomes" id="UP000002964">
    <property type="component" value="Unassembled WGS sequence"/>
</dbReference>
<name>H8YWZ6_9GAMM</name>
<dbReference type="EMBL" id="JH603168">
    <property type="protein sequence ID" value="EIC22972.1"/>
    <property type="molecule type" value="Genomic_DNA"/>
</dbReference>
<sequence>MRNLTSSTSQLPATGIPAEALSNSLARGLLLSSGAALASLLIPGLVAAADLTTRVLTNETPQIPSQCYTKTKDDHGRVVNPCYTCHRRPVRPNYTDDSDLQLVYDFPAPAEENPWKNLYTDRRAAIERISDAEILAYIRESNYVDSSGGIIPVKSLAELPEGRDYNGDGRWDGFVPDAWFDFDDQGFDRTPDGGYSGWRAFAYTPFPSTHWPTNGSTADALIRLPDIFQRDLNGDFNLSVYKTNLAIVEAMIREADVPIEPVEERALGGVDLNKNGLLDTASLVKYDWSPRDGRLMWYVGQALQAQRSGEVHLAARLYPEGTEFLQSLRYIDFDERAVNHLSARMKELRYARKAYWMTYAALDLQAAEETKEKHDFPDRVETVRGNMESGVSNGAGWVYAGMIEDAGGQLRPQTYEELAHCVGCHGGMGANTDASLAFPRKLDVESFQRGWYHWSQKSLAGLPEPVLDKGEPEYAFYLKANRAGDEFRANQEILALFFDDQGEPIPEMLDVLNRDIGFLLFASKPRALALNKAYKRIVERQSFHLGRDATVAPVGAQVHPWVADGTPTGVDEPLP</sequence>
<dbReference type="STRING" id="631362.Thi970DRAFT_00620"/>
<proteinExistence type="predicted"/>
<dbReference type="AlphaFoldDB" id="H8YWZ6"/>
<dbReference type="eggNOG" id="COG2010">
    <property type="taxonomic scope" value="Bacteria"/>
</dbReference>